<evidence type="ECO:0000259" key="20">
    <source>
        <dbReference type="PROSITE" id="PS50011"/>
    </source>
</evidence>
<dbReference type="Pfam" id="PF07714">
    <property type="entry name" value="PK_Tyr_Ser-Thr"/>
    <property type="match status" value="1"/>
</dbReference>
<sequence>MQSRFNLMQRDRDPTTSYQPVNKQAIPSRSHLRPKKTTSKSAKKQMKHTKESIRQSPPTLELHLQAFCVSSKGNYTTNSTYQQNLNGLLSSLFSNSNGYGFYNSSRGQNSDTVYAIGLCRGDVKSDVCRKCLSDATYVLPEACPNQKEAIGFYRRCMLRYSNRSMFGLVEVNPAFSTRKIENVSSTNLDAFNREVSALLNGLTREAAGRGDLLKFAAGNASLRANSNVTIYGLAQCTPELSEIECTSCFNDSLGAIRTCCSGSIGARVATPSCTIRYESHPFFQSTTQIPWPPATPASASPPPPPANHTVPRGKKSNTSRTVIITVVVLVVSLFLIISICIYLGVKKRRENLEGGDEIRSAEALQFDFNSIRIATNNFSEANKLGRGGFGAVYKGRLLTEEDIAVKRLSRDSAQGDIEFRNEVSLVAKLQHRNLVRLLGFCLEGNERLLVYEFVHNASLDQFIFDPIKRVQLDWDRRYKIIVGIGRGLVYLHEDSCLRVIHRDLKAGNILLDAEMNPKIADFGMARLFMLDQTEGETNRIVGTYGYMAPEYAMHGHFSVKSDVYSFGVLLLEIVSGHKNSALCHAGDMNLFNCVWKSWKEGGKTSNLIDPTLKTGLTPEIMRCIHIGLLCVQPNIIERPTMASVLLMLTSNSLTLPVPSQPFSVIQPETPTRVIRSNLSQNNSVQISVNEASFTELFPR</sequence>
<comment type="catalytic activity">
    <reaction evidence="15">
        <text>L-seryl-[protein] + ATP = O-phospho-L-seryl-[protein] + ADP + H(+)</text>
        <dbReference type="Rhea" id="RHEA:17989"/>
        <dbReference type="Rhea" id="RHEA-COMP:9863"/>
        <dbReference type="Rhea" id="RHEA-COMP:11604"/>
        <dbReference type="ChEBI" id="CHEBI:15378"/>
        <dbReference type="ChEBI" id="CHEBI:29999"/>
        <dbReference type="ChEBI" id="CHEBI:30616"/>
        <dbReference type="ChEBI" id="CHEBI:83421"/>
        <dbReference type="ChEBI" id="CHEBI:456216"/>
    </reaction>
</comment>
<evidence type="ECO:0000256" key="3">
    <source>
        <dbReference type="ARBA" id="ARBA00022553"/>
    </source>
</evidence>
<evidence type="ECO:0000313" key="23">
    <source>
        <dbReference type="RefSeq" id="XP_021833215.1"/>
    </source>
</evidence>
<dbReference type="InterPro" id="IPR000719">
    <property type="entry name" value="Prot_kinase_dom"/>
</dbReference>
<dbReference type="FunFam" id="3.30.430.20:FF:000003">
    <property type="entry name" value="Cysteine-rich RLK (RECEPTOR-like protein kinase) 10"/>
    <property type="match status" value="1"/>
</dbReference>
<evidence type="ECO:0000256" key="8">
    <source>
        <dbReference type="ARBA" id="ARBA00022741"/>
    </source>
</evidence>
<dbReference type="FunFam" id="1.10.510.10:FF:000129">
    <property type="entry name" value="cysteine-rich receptor-like protein kinase 10"/>
    <property type="match status" value="1"/>
</dbReference>
<keyword evidence="3" id="KW-0597">Phosphoprotein</keyword>
<dbReference type="GO" id="GO:0006979">
    <property type="term" value="P:response to oxidative stress"/>
    <property type="evidence" value="ECO:0007669"/>
    <property type="project" value="UniProtKB-ARBA"/>
</dbReference>
<accession>A0A6P5U205</accession>
<dbReference type="InterPro" id="IPR011009">
    <property type="entry name" value="Kinase-like_dom_sf"/>
</dbReference>
<organism evidence="22 23">
    <name type="scientific">Prunus avium</name>
    <name type="common">Cherry</name>
    <name type="synonym">Cerasus avium</name>
    <dbReference type="NCBI Taxonomy" id="42229"/>
    <lineage>
        <taxon>Eukaryota</taxon>
        <taxon>Viridiplantae</taxon>
        <taxon>Streptophyta</taxon>
        <taxon>Embryophyta</taxon>
        <taxon>Tracheophyta</taxon>
        <taxon>Spermatophyta</taxon>
        <taxon>Magnoliopsida</taxon>
        <taxon>eudicotyledons</taxon>
        <taxon>Gunneridae</taxon>
        <taxon>Pentapetalae</taxon>
        <taxon>rosids</taxon>
        <taxon>fabids</taxon>
        <taxon>Rosales</taxon>
        <taxon>Rosaceae</taxon>
        <taxon>Amygdaloideae</taxon>
        <taxon>Amygdaleae</taxon>
        <taxon>Prunus</taxon>
    </lineage>
</organism>
<keyword evidence="14" id="KW-0325">Glycoprotein</keyword>
<dbReference type="GeneID" id="110773038"/>
<evidence type="ECO:0000256" key="16">
    <source>
        <dbReference type="ARBA" id="ARBA00047951"/>
    </source>
</evidence>
<keyword evidence="11 19" id="KW-1133">Transmembrane helix</keyword>
<feature type="transmembrane region" description="Helical" evidence="19">
    <location>
        <begin position="322"/>
        <end position="345"/>
    </location>
</feature>
<dbReference type="PROSITE" id="PS50011">
    <property type="entry name" value="PROTEIN_KINASE_DOM"/>
    <property type="match status" value="1"/>
</dbReference>
<keyword evidence="6" id="KW-0732">Signal</keyword>
<feature type="domain" description="Gnk2-homologous" evidence="21">
    <location>
        <begin position="63"/>
        <end position="165"/>
    </location>
</feature>
<feature type="region of interest" description="Disordered" evidence="18">
    <location>
        <begin position="1"/>
        <end position="55"/>
    </location>
</feature>
<dbReference type="Gene3D" id="3.30.200.20">
    <property type="entry name" value="Phosphorylase Kinase, domain 1"/>
    <property type="match status" value="1"/>
</dbReference>
<evidence type="ECO:0000259" key="21">
    <source>
        <dbReference type="PROSITE" id="PS51473"/>
    </source>
</evidence>
<evidence type="ECO:0000256" key="17">
    <source>
        <dbReference type="PROSITE-ProRule" id="PRU10141"/>
    </source>
</evidence>
<evidence type="ECO:0000256" key="15">
    <source>
        <dbReference type="ARBA" id="ARBA00047558"/>
    </source>
</evidence>
<evidence type="ECO:0000256" key="7">
    <source>
        <dbReference type="ARBA" id="ARBA00022737"/>
    </source>
</evidence>
<feature type="binding site" evidence="17">
    <location>
        <position position="406"/>
    </location>
    <ligand>
        <name>ATP</name>
        <dbReference type="ChEBI" id="CHEBI:30616"/>
    </ligand>
</feature>
<evidence type="ECO:0000256" key="10">
    <source>
        <dbReference type="ARBA" id="ARBA00022840"/>
    </source>
</evidence>
<dbReference type="GO" id="GO:0004674">
    <property type="term" value="F:protein serine/threonine kinase activity"/>
    <property type="evidence" value="ECO:0007669"/>
    <property type="project" value="UniProtKB-KW"/>
</dbReference>
<keyword evidence="8 17" id="KW-0547">Nucleotide-binding</keyword>
<dbReference type="PROSITE" id="PS00108">
    <property type="entry name" value="PROTEIN_KINASE_ST"/>
    <property type="match status" value="1"/>
</dbReference>
<dbReference type="InterPro" id="IPR002902">
    <property type="entry name" value="GNK2"/>
</dbReference>
<feature type="compositionally biased region" description="Pro residues" evidence="18">
    <location>
        <begin position="291"/>
        <end position="306"/>
    </location>
</feature>
<evidence type="ECO:0000256" key="11">
    <source>
        <dbReference type="ARBA" id="ARBA00022989"/>
    </source>
</evidence>
<evidence type="ECO:0000256" key="14">
    <source>
        <dbReference type="ARBA" id="ARBA00023180"/>
    </source>
</evidence>
<keyword evidence="2" id="KW-0723">Serine/threonine-protein kinase</keyword>
<evidence type="ECO:0000256" key="19">
    <source>
        <dbReference type="SAM" id="Phobius"/>
    </source>
</evidence>
<dbReference type="FunFam" id="3.30.430.20:FF:000002">
    <property type="entry name" value="Cysteine-rich receptor-like protein kinase 10"/>
    <property type="match status" value="1"/>
</dbReference>
<dbReference type="Gene3D" id="1.10.510.10">
    <property type="entry name" value="Transferase(Phosphotransferase) domain 1"/>
    <property type="match status" value="1"/>
</dbReference>
<dbReference type="PANTHER" id="PTHR27002">
    <property type="entry name" value="RECEPTOR-LIKE SERINE/THREONINE-PROTEIN KINASE SD1-8"/>
    <property type="match status" value="1"/>
</dbReference>
<dbReference type="CDD" id="cd14066">
    <property type="entry name" value="STKc_IRAK"/>
    <property type="match status" value="1"/>
</dbReference>
<keyword evidence="4" id="KW-0808">Transferase</keyword>
<dbReference type="CDD" id="cd23509">
    <property type="entry name" value="Gnk2-like"/>
    <property type="match status" value="2"/>
</dbReference>
<evidence type="ECO:0000256" key="4">
    <source>
        <dbReference type="ARBA" id="ARBA00022679"/>
    </source>
</evidence>
<name>A0A6P5U205_PRUAV</name>
<gene>
    <name evidence="23" type="primary">LOC110773038</name>
</gene>
<keyword evidence="9" id="KW-0418">Kinase</keyword>
<dbReference type="FunFam" id="3.30.200.20:FF:000142">
    <property type="entry name" value="Cysteine-rich receptor-like protein kinase 10"/>
    <property type="match status" value="1"/>
</dbReference>
<feature type="compositionally biased region" description="Polar residues" evidence="18">
    <location>
        <begin position="15"/>
        <end position="27"/>
    </location>
</feature>
<dbReference type="Proteomes" id="UP000515124">
    <property type="component" value="Unplaced"/>
</dbReference>
<feature type="region of interest" description="Disordered" evidence="18">
    <location>
        <begin position="291"/>
        <end position="315"/>
    </location>
</feature>
<dbReference type="Pfam" id="PF01657">
    <property type="entry name" value="Stress-antifung"/>
    <property type="match status" value="2"/>
</dbReference>
<keyword evidence="5 19" id="KW-0812">Transmembrane</keyword>
<evidence type="ECO:0000256" key="1">
    <source>
        <dbReference type="ARBA" id="ARBA00004167"/>
    </source>
</evidence>
<evidence type="ECO:0000256" key="5">
    <source>
        <dbReference type="ARBA" id="ARBA00022692"/>
    </source>
</evidence>
<evidence type="ECO:0000313" key="22">
    <source>
        <dbReference type="Proteomes" id="UP000515124"/>
    </source>
</evidence>
<dbReference type="Gene3D" id="3.30.430.20">
    <property type="entry name" value="Gnk2 domain, C-X8-C-X2-C motif"/>
    <property type="match status" value="2"/>
</dbReference>
<keyword evidence="7" id="KW-0677">Repeat</keyword>
<dbReference type="GO" id="GO:0005524">
    <property type="term" value="F:ATP binding"/>
    <property type="evidence" value="ECO:0007669"/>
    <property type="project" value="UniProtKB-UniRule"/>
</dbReference>
<evidence type="ECO:0000256" key="18">
    <source>
        <dbReference type="SAM" id="MobiDB-lite"/>
    </source>
</evidence>
<dbReference type="InterPro" id="IPR017441">
    <property type="entry name" value="Protein_kinase_ATP_BS"/>
</dbReference>
<dbReference type="PROSITE" id="PS00107">
    <property type="entry name" value="PROTEIN_KINASE_ATP"/>
    <property type="match status" value="1"/>
</dbReference>
<dbReference type="GO" id="GO:0005886">
    <property type="term" value="C:plasma membrane"/>
    <property type="evidence" value="ECO:0007669"/>
    <property type="project" value="TreeGrafter"/>
</dbReference>
<keyword evidence="10 17" id="KW-0067">ATP-binding</keyword>
<evidence type="ECO:0000256" key="2">
    <source>
        <dbReference type="ARBA" id="ARBA00022527"/>
    </source>
</evidence>
<comment type="catalytic activity">
    <reaction evidence="16">
        <text>L-threonyl-[protein] + ATP = O-phospho-L-threonyl-[protein] + ADP + H(+)</text>
        <dbReference type="Rhea" id="RHEA:46608"/>
        <dbReference type="Rhea" id="RHEA-COMP:11060"/>
        <dbReference type="Rhea" id="RHEA-COMP:11605"/>
        <dbReference type="ChEBI" id="CHEBI:15378"/>
        <dbReference type="ChEBI" id="CHEBI:30013"/>
        <dbReference type="ChEBI" id="CHEBI:30616"/>
        <dbReference type="ChEBI" id="CHEBI:61977"/>
        <dbReference type="ChEBI" id="CHEBI:456216"/>
    </reaction>
</comment>
<evidence type="ECO:0000256" key="9">
    <source>
        <dbReference type="ARBA" id="ARBA00022777"/>
    </source>
</evidence>
<dbReference type="InterPro" id="IPR001245">
    <property type="entry name" value="Ser-Thr/Tyr_kinase_cat_dom"/>
</dbReference>
<reference evidence="23" key="1">
    <citation type="submission" date="2025-08" db="UniProtKB">
        <authorList>
            <consortium name="RefSeq"/>
        </authorList>
    </citation>
    <scope>IDENTIFICATION</scope>
</reference>
<dbReference type="AlphaFoldDB" id="A0A6P5U205"/>
<feature type="domain" description="Protein kinase" evidence="20">
    <location>
        <begin position="378"/>
        <end position="663"/>
    </location>
</feature>
<keyword evidence="13" id="KW-0675">Receptor</keyword>
<proteinExistence type="predicted"/>
<feature type="compositionally biased region" description="Basic residues" evidence="18">
    <location>
        <begin position="30"/>
        <end position="47"/>
    </location>
</feature>
<evidence type="ECO:0000256" key="12">
    <source>
        <dbReference type="ARBA" id="ARBA00023136"/>
    </source>
</evidence>
<keyword evidence="22" id="KW-1185">Reference proteome</keyword>
<dbReference type="InterPro" id="IPR038408">
    <property type="entry name" value="GNK2_sf"/>
</dbReference>
<dbReference type="PROSITE" id="PS51473">
    <property type="entry name" value="GNK2"/>
    <property type="match status" value="2"/>
</dbReference>
<keyword evidence="12 19" id="KW-0472">Membrane</keyword>
<dbReference type="RefSeq" id="XP_021833215.1">
    <property type="nucleotide sequence ID" value="XM_021977523.1"/>
</dbReference>
<dbReference type="KEGG" id="pavi:110773038"/>
<comment type="subcellular location">
    <subcellularLocation>
        <location evidence="1">Membrane</location>
        <topology evidence="1">Single-pass membrane protein</topology>
    </subcellularLocation>
</comment>
<dbReference type="PANTHER" id="PTHR27002:SF1104">
    <property type="entry name" value="CYSTEINE-RICH RECEPTOR-LIKE PROTEIN KINASE 27-RELATED"/>
    <property type="match status" value="1"/>
</dbReference>
<dbReference type="SUPFAM" id="SSF56112">
    <property type="entry name" value="Protein kinase-like (PK-like)"/>
    <property type="match status" value="1"/>
</dbReference>
<feature type="domain" description="Gnk2-homologous" evidence="21">
    <location>
        <begin position="171"/>
        <end position="282"/>
    </location>
</feature>
<dbReference type="SMART" id="SM00220">
    <property type="entry name" value="S_TKc"/>
    <property type="match status" value="1"/>
</dbReference>
<evidence type="ECO:0000256" key="13">
    <source>
        <dbReference type="ARBA" id="ARBA00023170"/>
    </source>
</evidence>
<protein>
    <submittedName>
        <fullName evidence="23">Cysteine-rich receptor-like protein kinase 10</fullName>
    </submittedName>
</protein>
<dbReference type="InterPro" id="IPR008271">
    <property type="entry name" value="Ser/Thr_kinase_AS"/>
</dbReference>
<evidence type="ECO:0000256" key="6">
    <source>
        <dbReference type="ARBA" id="ARBA00022729"/>
    </source>
</evidence>